<comment type="caution">
    <text evidence="10">The sequence shown here is derived from an EMBL/GenBank/DDBJ whole genome shotgun (WGS) entry which is preliminary data.</text>
</comment>
<dbReference type="Proteomes" id="UP001218218">
    <property type="component" value="Unassembled WGS sequence"/>
</dbReference>
<feature type="transmembrane region" description="Helical" evidence="8">
    <location>
        <begin position="26"/>
        <end position="44"/>
    </location>
</feature>
<comment type="subcellular location">
    <subcellularLocation>
        <location evidence="7">Cell membrane</location>
        <topology evidence="7">Lipid-anchor</topology>
        <topology evidence="7">GPI-anchor</topology>
    </subcellularLocation>
</comment>
<keyword evidence="8" id="KW-0812">Transmembrane</keyword>
<dbReference type="InterPro" id="IPR004886">
    <property type="entry name" value="Glucanosyltransferase"/>
</dbReference>
<keyword evidence="4" id="KW-1015">Disulfide bond</keyword>
<dbReference type="Pfam" id="PF03198">
    <property type="entry name" value="Glyco_hydro_72"/>
    <property type="match status" value="1"/>
</dbReference>
<dbReference type="GO" id="GO:0005886">
    <property type="term" value="C:plasma membrane"/>
    <property type="evidence" value="ECO:0007669"/>
    <property type="project" value="UniProtKB-SubCell"/>
</dbReference>
<dbReference type="Pfam" id="PF01055">
    <property type="entry name" value="Glyco_hydro_31_2nd"/>
    <property type="match status" value="1"/>
</dbReference>
<dbReference type="PANTHER" id="PTHR31468">
    <property type="entry name" value="1,3-BETA-GLUCANOSYLTRANSFERASE GAS1"/>
    <property type="match status" value="1"/>
</dbReference>
<keyword evidence="6" id="KW-0326">Glycosidase</keyword>
<comment type="function">
    <text evidence="7">Splits internally a 1,3-beta-glucan molecule and transfers the newly generated reducing end (the donor) to the non-reducing end of another 1,3-beta-glucan molecule (the acceptor) forming a 1,3-beta linkage, resulting in the elongation of 1,3-beta-glucan chains in the cell wall.</text>
</comment>
<sequence>MVYTQLYVLCADPFLNRAYFFLCRQLLLAVVGIVAGIIQTIWSYELQSFLKLDDTRAVNTLQSAASLACNLLIATYLCLLLNEQHHRNSIAGMLRMAAVYQVPIVGADICGYTADTTNILCSRWAMLGAFYPFMRNHNPDTLISQEFYRRALTTQAAQNVLDIRYRLLDYFYTAFHEASLQGTPVSRTFAPAALTRHADRLRELEADDPPLEPRPALAFTQEGSSRIEQEPRGLDKGCARDLPQPKKLGVNAIRAYSIDSRLNHVLCRATLSGAGIYVILDLTSSLNGSIDATQPTNLLDQYIKIIDVFSIYDNIPVFHVGNEVLTADATNAAPFLKAMARDIKAYLTSISSTVLVSYADIDGASSFRDAVPPTFRATRAVRARFALNTSIDLFGLNNCSEFGSENCSPSLSAFSLTDVWSGGLAFSYSGTSAAETGGGPVARLATR</sequence>
<dbReference type="GO" id="GO:0098552">
    <property type="term" value="C:side of membrane"/>
    <property type="evidence" value="ECO:0007669"/>
    <property type="project" value="UniProtKB-KW"/>
</dbReference>
<dbReference type="EC" id="3.2.1.-" evidence="6"/>
<comment type="similarity">
    <text evidence="2 6">Belongs to the glycosyl hydrolase 31 family.</text>
</comment>
<dbReference type="InterPro" id="IPR000322">
    <property type="entry name" value="Glyco_hydro_31_TIM"/>
</dbReference>
<evidence type="ECO:0000256" key="6">
    <source>
        <dbReference type="RuleBase" id="RU361185"/>
    </source>
</evidence>
<dbReference type="SUPFAM" id="SSF51445">
    <property type="entry name" value="(Trans)glycosidases"/>
    <property type="match status" value="2"/>
</dbReference>
<evidence type="ECO:0000313" key="10">
    <source>
        <dbReference type="EMBL" id="KAJ7315261.1"/>
    </source>
</evidence>
<keyword evidence="3" id="KW-0732">Signal</keyword>
<dbReference type="InterPro" id="IPR030459">
    <property type="entry name" value="Glyco_hydro_31_CS"/>
</dbReference>
<evidence type="ECO:0000256" key="4">
    <source>
        <dbReference type="ARBA" id="ARBA00023157"/>
    </source>
</evidence>
<proteinExistence type="inferred from homology"/>
<dbReference type="GO" id="GO:0031505">
    <property type="term" value="P:fungal-type cell wall organization"/>
    <property type="evidence" value="ECO:0007669"/>
    <property type="project" value="TreeGrafter"/>
</dbReference>
<evidence type="ECO:0000256" key="7">
    <source>
        <dbReference type="RuleBase" id="RU361209"/>
    </source>
</evidence>
<dbReference type="InterPro" id="IPR017853">
    <property type="entry name" value="GH"/>
</dbReference>
<evidence type="ECO:0000256" key="3">
    <source>
        <dbReference type="ARBA" id="ARBA00022729"/>
    </source>
</evidence>
<comment type="similarity">
    <text evidence="1 7">Belongs to the glycosyl hydrolase 72 family.</text>
</comment>
<keyword evidence="7" id="KW-0808">Transferase</keyword>
<dbReference type="Gene3D" id="3.20.20.80">
    <property type="entry name" value="Glycosidases"/>
    <property type="match status" value="2"/>
</dbReference>
<evidence type="ECO:0000313" key="11">
    <source>
        <dbReference type="Proteomes" id="UP001218218"/>
    </source>
</evidence>
<dbReference type="EC" id="2.4.1.-" evidence="7"/>
<dbReference type="GO" id="GO:0071970">
    <property type="term" value="P:fungal-type cell wall (1-&gt;3)-beta-D-glucan biosynthetic process"/>
    <property type="evidence" value="ECO:0007669"/>
    <property type="project" value="TreeGrafter"/>
</dbReference>
<dbReference type="PROSITE" id="PS00707">
    <property type="entry name" value="GLYCOSYL_HYDROL_F31_2"/>
    <property type="match status" value="1"/>
</dbReference>
<evidence type="ECO:0000256" key="1">
    <source>
        <dbReference type="ARBA" id="ARBA00007528"/>
    </source>
</evidence>
<keyword evidence="11" id="KW-1185">Reference proteome</keyword>
<keyword evidence="7 8" id="KW-0472">Membrane</keyword>
<name>A0AAD6ZBW7_9AGAR</name>
<keyword evidence="5" id="KW-0325">Glycoprotein</keyword>
<keyword evidence="7" id="KW-0336">GPI-anchor</keyword>
<dbReference type="EMBL" id="JARIHO010000063">
    <property type="protein sequence ID" value="KAJ7315261.1"/>
    <property type="molecule type" value="Genomic_DNA"/>
</dbReference>
<dbReference type="AlphaFoldDB" id="A0AAD6ZBW7"/>
<feature type="domain" description="Glycoside hydrolase family 31 TIM barrel" evidence="9">
    <location>
        <begin position="84"/>
        <end position="174"/>
    </location>
</feature>
<reference evidence="10" key="1">
    <citation type="submission" date="2023-03" db="EMBL/GenBank/DDBJ databases">
        <title>Massive genome expansion in bonnet fungi (Mycena s.s.) driven by repeated elements and novel gene families across ecological guilds.</title>
        <authorList>
            <consortium name="Lawrence Berkeley National Laboratory"/>
            <person name="Harder C.B."/>
            <person name="Miyauchi S."/>
            <person name="Viragh M."/>
            <person name="Kuo A."/>
            <person name="Thoen E."/>
            <person name="Andreopoulos B."/>
            <person name="Lu D."/>
            <person name="Skrede I."/>
            <person name="Drula E."/>
            <person name="Henrissat B."/>
            <person name="Morin E."/>
            <person name="Kohler A."/>
            <person name="Barry K."/>
            <person name="LaButti K."/>
            <person name="Morin E."/>
            <person name="Salamov A."/>
            <person name="Lipzen A."/>
            <person name="Mereny Z."/>
            <person name="Hegedus B."/>
            <person name="Baldrian P."/>
            <person name="Stursova M."/>
            <person name="Weitz H."/>
            <person name="Taylor A."/>
            <person name="Grigoriev I.V."/>
            <person name="Nagy L.G."/>
            <person name="Martin F."/>
            <person name="Kauserud H."/>
        </authorList>
    </citation>
    <scope>NUCLEOTIDE SEQUENCE</scope>
    <source>
        <strain evidence="10">CBHHK002</strain>
    </source>
</reference>
<organism evidence="10 11">
    <name type="scientific">Mycena albidolilacea</name>
    <dbReference type="NCBI Taxonomy" id="1033008"/>
    <lineage>
        <taxon>Eukaryota</taxon>
        <taxon>Fungi</taxon>
        <taxon>Dikarya</taxon>
        <taxon>Basidiomycota</taxon>
        <taxon>Agaricomycotina</taxon>
        <taxon>Agaricomycetes</taxon>
        <taxon>Agaricomycetidae</taxon>
        <taxon>Agaricales</taxon>
        <taxon>Marasmiineae</taxon>
        <taxon>Mycenaceae</taxon>
        <taxon>Mycena</taxon>
    </lineage>
</organism>
<accession>A0AAD6ZBW7</accession>
<protein>
    <recommendedName>
        <fullName evidence="7">1,3-beta-glucanosyltransferase</fullName>
        <ecNumber evidence="7">2.4.1.-</ecNumber>
        <ecNumber evidence="6">3.2.1.-</ecNumber>
    </recommendedName>
</protein>
<evidence type="ECO:0000259" key="9">
    <source>
        <dbReference type="Pfam" id="PF01055"/>
    </source>
</evidence>
<keyword evidence="6 10" id="KW-0378">Hydrolase</keyword>
<evidence type="ECO:0000256" key="2">
    <source>
        <dbReference type="ARBA" id="ARBA00007806"/>
    </source>
</evidence>
<gene>
    <name evidence="10" type="ORF">DFH08DRAFT_1040380</name>
</gene>
<keyword evidence="8" id="KW-1133">Transmembrane helix</keyword>
<evidence type="ECO:0000256" key="5">
    <source>
        <dbReference type="ARBA" id="ARBA00023180"/>
    </source>
</evidence>
<dbReference type="GO" id="GO:0004553">
    <property type="term" value="F:hydrolase activity, hydrolyzing O-glycosyl compounds"/>
    <property type="evidence" value="ECO:0007669"/>
    <property type="project" value="InterPro"/>
</dbReference>
<evidence type="ECO:0000256" key="8">
    <source>
        <dbReference type="SAM" id="Phobius"/>
    </source>
</evidence>
<keyword evidence="7" id="KW-0449">Lipoprotein</keyword>
<dbReference type="GO" id="GO:0042124">
    <property type="term" value="F:1,3-beta-glucanosyltransferase activity"/>
    <property type="evidence" value="ECO:0007669"/>
    <property type="project" value="TreeGrafter"/>
</dbReference>
<dbReference type="PANTHER" id="PTHR31468:SF2">
    <property type="entry name" value="1,3-BETA-GLUCANOSYLTRANSFERASE GAS1"/>
    <property type="match status" value="1"/>
</dbReference>